<reference evidence="5 6" key="1">
    <citation type="submission" date="2020-03" db="EMBL/GenBank/DDBJ databases">
        <authorList>
            <person name="Zhu W."/>
        </authorList>
    </citation>
    <scope>NUCLEOTIDE SEQUENCE [LARGE SCALE GENOMIC DNA]</scope>
    <source>
        <strain evidence="5 6">185</strain>
    </source>
</reference>
<keyword evidence="1" id="KW-0805">Transcription regulation</keyword>
<keyword evidence="3" id="KW-0804">Transcription</keyword>
<dbReference type="Pfam" id="PF00027">
    <property type="entry name" value="cNMP_binding"/>
    <property type="match status" value="1"/>
</dbReference>
<dbReference type="GO" id="GO:0005829">
    <property type="term" value="C:cytosol"/>
    <property type="evidence" value="ECO:0007669"/>
    <property type="project" value="TreeGrafter"/>
</dbReference>
<dbReference type="GO" id="GO:0003677">
    <property type="term" value="F:DNA binding"/>
    <property type="evidence" value="ECO:0007669"/>
    <property type="project" value="UniProtKB-KW"/>
</dbReference>
<evidence type="ECO:0000256" key="3">
    <source>
        <dbReference type="ARBA" id="ARBA00023163"/>
    </source>
</evidence>
<dbReference type="SUPFAM" id="SSF51206">
    <property type="entry name" value="cAMP-binding domain-like"/>
    <property type="match status" value="1"/>
</dbReference>
<dbReference type="InterPro" id="IPR012318">
    <property type="entry name" value="HTH_CRP"/>
</dbReference>
<evidence type="ECO:0000256" key="2">
    <source>
        <dbReference type="ARBA" id="ARBA00023125"/>
    </source>
</evidence>
<evidence type="ECO:0000313" key="5">
    <source>
        <dbReference type="EMBL" id="QIO07654.1"/>
    </source>
</evidence>
<dbReference type="InterPro" id="IPR036388">
    <property type="entry name" value="WH-like_DNA-bd_sf"/>
</dbReference>
<dbReference type="AlphaFoldDB" id="A0A6G8S0L4"/>
<dbReference type="CDD" id="cd00038">
    <property type="entry name" value="CAP_ED"/>
    <property type="match status" value="1"/>
</dbReference>
<dbReference type="Gene3D" id="2.60.120.10">
    <property type="entry name" value="Jelly Rolls"/>
    <property type="match status" value="1"/>
</dbReference>
<protein>
    <submittedName>
        <fullName evidence="5">Crp/Fnr family transcriptional regulator</fullName>
    </submittedName>
</protein>
<dbReference type="InterPro" id="IPR014710">
    <property type="entry name" value="RmlC-like_jellyroll"/>
</dbReference>
<dbReference type="InterPro" id="IPR050397">
    <property type="entry name" value="Env_Response_Regulators"/>
</dbReference>
<sequence>MQYYDFNASTNTHIIRNIFKTISQDNIQYLLDHSQIKKYQKGEMVIQRNHAHQSQHDSLYILLDGIIQIGYLSPSGRFHAFNYYSEKNFINLFCCLQNHAPEYDYYAFNQLQVLVIPKSIFLGLIEQNQALSQEVMQLLALRMHYLMAELKFLHIANLSQKVAKTLLNLTHQYGVRQALGWEIKLKISQHDLADLLSASRQTVNKEIKKLVGLDILNWQYENIVIKDVDYLKRQIELL</sequence>
<keyword evidence="6" id="KW-1185">Reference proteome</keyword>
<accession>A0A6G8S0L4</accession>
<organism evidence="5 6">
    <name type="scientific">Acinetobacter lanii</name>
    <dbReference type="NCBI Taxonomy" id="2715163"/>
    <lineage>
        <taxon>Bacteria</taxon>
        <taxon>Pseudomonadati</taxon>
        <taxon>Pseudomonadota</taxon>
        <taxon>Gammaproteobacteria</taxon>
        <taxon>Moraxellales</taxon>
        <taxon>Moraxellaceae</taxon>
        <taxon>Acinetobacter</taxon>
    </lineage>
</organism>
<dbReference type="PROSITE" id="PS51063">
    <property type="entry name" value="HTH_CRP_2"/>
    <property type="match status" value="1"/>
</dbReference>
<name>A0A6G8S0L4_9GAMM</name>
<feature type="domain" description="HTH crp-type" evidence="4">
    <location>
        <begin position="156"/>
        <end position="229"/>
    </location>
</feature>
<evidence type="ECO:0000259" key="4">
    <source>
        <dbReference type="PROSITE" id="PS51063"/>
    </source>
</evidence>
<dbReference type="RefSeq" id="WP_166321618.1">
    <property type="nucleotide sequence ID" value="NZ_CP049916.1"/>
</dbReference>
<dbReference type="PANTHER" id="PTHR24567:SF26">
    <property type="entry name" value="REGULATORY PROTEIN YEIL"/>
    <property type="match status" value="1"/>
</dbReference>
<dbReference type="Pfam" id="PF13545">
    <property type="entry name" value="HTH_Crp_2"/>
    <property type="match status" value="1"/>
</dbReference>
<dbReference type="KEGG" id="alj:G8D99_00515"/>
<dbReference type="InterPro" id="IPR018490">
    <property type="entry name" value="cNMP-bd_dom_sf"/>
</dbReference>
<dbReference type="PANTHER" id="PTHR24567">
    <property type="entry name" value="CRP FAMILY TRANSCRIPTIONAL REGULATORY PROTEIN"/>
    <property type="match status" value="1"/>
</dbReference>
<gene>
    <name evidence="5" type="ORF">G8D99_00515</name>
</gene>
<dbReference type="SUPFAM" id="SSF46785">
    <property type="entry name" value="Winged helix' DNA-binding domain"/>
    <property type="match status" value="1"/>
</dbReference>
<proteinExistence type="predicted"/>
<evidence type="ECO:0000256" key="1">
    <source>
        <dbReference type="ARBA" id="ARBA00023015"/>
    </source>
</evidence>
<dbReference type="EMBL" id="CP049916">
    <property type="protein sequence ID" value="QIO07654.1"/>
    <property type="molecule type" value="Genomic_DNA"/>
</dbReference>
<evidence type="ECO:0000313" key="6">
    <source>
        <dbReference type="Proteomes" id="UP000501939"/>
    </source>
</evidence>
<dbReference type="GO" id="GO:0003700">
    <property type="term" value="F:DNA-binding transcription factor activity"/>
    <property type="evidence" value="ECO:0007669"/>
    <property type="project" value="TreeGrafter"/>
</dbReference>
<dbReference type="InterPro" id="IPR036390">
    <property type="entry name" value="WH_DNA-bd_sf"/>
</dbReference>
<dbReference type="Gene3D" id="1.10.10.10">
    <property type="entry name" value="Winged helix-like DNA-binding domain superfamily/Winged helix DNA-binding domain"/>
    <property type="match status" value="1"/>
</dbReference>
<dbReference type="Proteomes" id="UP000501939">
    <property type="component" value="Chromosome"/>
</dbReference>
<keyword evidence="2" id="KW-0238">DNA-binding</keyword>
<dbReference type="InterPro" id="IPR000595">
    <property type="entry name" value="cNMP-bd_dom"/>
</dbReference>